<accession>A0A1A9VD96</accession>
<proteinExistence type="predicted"/>
<keyword evidence="2" id="KW-1185">Reference proteome</keyword>
<evidence type="ECO:0000313" key="1">
    <source>
        <dbReference type="EnsemblMetazoa" id="GAUT033589-PA"/>
    </source>
</evidence>
<dbReference type="AlphaFoldDB" id="A0A1A9VD96"/>
<dbReference type="EnsemblMetazoa" id="GAUT033589-RA">
    <property type="protein sequence ID" value="GAUT033589-PA"/>
    <property type="gene ID" value="GAUT033589"/>
</dbReference>
<dbReference type="Proteomes" id="UP000078200">
    <property type="component" value="Unassembled WGS sequence"/>
</dbReference>
<dbReference type="VEuPathDB" id="VectorBase:GAUT033589"/>
<protein>
    <submittedName>
        <fullName evidence="1">Uncharacterized protein</fullName>
    </submittedName>
</protein>
<organism evidence="1 2">
    <name type="scientific">Glossina austeni</name>
    <name type="common">Savannah tsetse fly</name>
    <dbReference type="NCBI Taxonomy" id="7395"/>
    <lineage>
        <taxon>Eukaryota</taxon>
        <taxon>Metazoa</taxon>
        <taxon>Ecdysozoa</taxon>
        <taxon>Arthropoda</taxon>
        <taxon>Hexapoda</taxon>
        <taxon>Insecta</taxon>
        <taxon>Pterygota</taxon>
        <taxon>Neoptera</taxon>
        <taxon>Endopterygota</taxon>
        <taxon>Diptera</taxon>
        <taxon>Brachycera</taxon>
        <taxon>Muscomorpha</taxon>
        <taxon>Hippoboscoidea</taxon>
        <taxon>Glossinidae</taxon>
        <taxon>Glossina</taxon>
    </lineage>
</organism>
<sequence>MIYNQLIIVCSANVSVFCLNSNTFPGASMILKETNAASSKPDLADVLSTFILEIPDLPDNKAGDVSIGDGITALKGCVFLDDILISAANWQYNDFKTLFNPNFQTKVTVDASSIGVTRVSSQVNVDSSQKPMPNHI</sequence>
<evidence type="ECO:0000313" key="2">
    <source>
        <dbReference type="Proteomes" id="UP000078200"/>
    </source>
</evidence>
<name>A0A1A9VD96_GLOAU</name>
<reference evidence="1" key="1">
    <citation type="submission" date="2020-05" db="UniProtKB">
        <authorList>
            <consortium name="EnsemblMetazoa"/>
        </authorList>
    </citation>
    <scope>IDENTIFICATION</scope>
    <source>
        <strain evidence="1">TTRI</strain>
    </source>
</reference>